<evidence type="ECO:0000256" key="1">
    <source>
        <dbReference type="SAM" id="MobiDB-lite"/>
    </source>
</evidence>
<dbReference type="RefSeq" id="WP_345350638.1">
    <property type="nucleotide sequence ID" value="NZ_BAABFB010000066.1"/>
</dbReference>
<evidence type="ECO:0000313" key="3">
    <source>
        <dbReference type="Proteomes" id="UP001501183"/>
    </source>
</evidence>
<feature type="region of interest" description="Disordered" evidence="1">
    <location>
        <begin position="1"/>
        <end position="38"/>
    </location>
</feature>
<dbReference type="EMBL" id="BAABFB010000066">
    <property type="protein sequence ID" value="GAA4487252.1"/>
    <property type="molecule type" value="Genomic_DNA"/>
</dbReference>
<sequence length="363" mass="36513">MTLLAPGAVPAPTGTTPAAVGVTTDPTGPSAAKANSNGSCCGHQAPTLALSPDHASAGDSVTATIACFDGTIGSATQALYVDSPGGGMIPLTRRQTATAEITSATATFTVPDNIEPGSHTLSTTCGGQASFTVDRTTPTEPPALTVTPTAGKPGSEITYRGTNLPECDGRWSVEFDGTSLGQVSGEVAERGHRETVPADAGPGTRVAALVCRGGPTVSTDFIVGRATPPTTTTTTTTTTGPVTTPAGSTTTTIARTIASADPTTEVVTEPEDAGGSLPFAAVAVAGLVSLATAGGVAATRSRKPGRWVDEHVVTRPDPGPSSVAVQPPDGDRDDHSIRFDLRGDSGSQAIEEDRDDPDRDDPD</sequence>
<feature type="region of interest" description="Disordered" evidence="1">
    <location>
        <begin position="220"/>
        <end position="248"/>
    </location>
</feature>
<name>A0ABP8PJ52_9NOCA</name>
<reference evidence="3" key="1">
    <citation type="journal article" date="2019" name="Int. J. Syst. Evol. Microbiol.">
        <title>The Global Catalogue of Microorganisms (GCM) 10K type strain sequencing project: providing services to taxonomists for standard genome sequencing and annotation.</title>
        <authorList>
            <consortium name="The Broad Institute Genomics Platform"/>
            <consortium name="The Broad Institute Genome Sequencing Center for Infectious Disease"/>
            <person name="Wu L."/>
            <person name="Ma J."/>
        </authorList>
    </citation>
    <scope>NUCLEOTIDE SEQUENCE [LARGE SCALE GENOMIC DNA]</scope>
    <source>
        <strain evidence="3">JCM 32206</strain>
    </source>
</reference>
<evidence type="ECO:0008006" key="4">
    <source>
        <dbReference type="Google" id="ProtNLM"/>
    </source>
</evidence>
<proteinExistence type="predicted"/>
<feature type="compositionally biased region" description="Basic and acidic residues" evidence="1">
    <location>
        <begin position="329"/>
        <end position="343"/>
    </location>
</feature>
<organism evidence="2 3">
    <name type="scientific">Rhodococcus olei</name>
    <dbReference type="NCBI Taxonomy" id="2161675"/>
    <lineage>
        <taxon>Bacteria</taxon>
        <taxon>Bacillati</taxon>
        <taxon>Actinomycetota</taxon>
        <taxon>Actinomycetes</taxon>
        <taxon>Mycobacteriales</taxon>
        <taxon>Nocardiaceae</taxon>
        <taxon>Rhodococcus</taxon>
    </lineage>
</organism>
<keyword evidence="3" id="KW-1185">Reference proteome</keyword>
<comment type="caution">
    <text evidence="2">The sequence shown here is derived from an EMBL/GenBank/DDBJ whole genome shotgun (WGS) entry which is preliminary data.</text>
</comment>
<accession>A0ABP8PJ52</accession>
<feature type="region of interest" description="Disordered" evidence="1">
    <location>
        <begin position="310"/>
        <end position="363"/>
    </location>
</feature>
<feature type="compositionally biased region" description="Acidic residues" evidence="1">
    <location>
        <begin position="350"/>
        <end position="363"/>
    </location>
</feature>
<gene>
    <name evidence="2" type="ORF">GCM10023094_45350</name>
</gene>
<dbReference type="Proteomes" id="UP001501183">
    <property type="component" value="Unassembled WGS sequence"/>
</dbReference>
<feature type="compositionally biased region" description="Low complexity" evidence="1">
    <location>
        <begin position="223"/>
        <end position="248"/>
    </location>
</feature>
<evidence type="ECO:0000313" key="2">
    <source>
        <dbReference type="EMBL" id="GAA4487252.1"/>
    </source>
</evidence>
<protein>
    <recommendedName>
        <fullName evidence="4">Ig-like domain-containing protein</fullName>
    </recommendedName>
</protein>
<feature type="compositionally biased region" description="Low complexity" evidence="1">
    <location>
        <begin position="1"/>
        <end position="27"/>
    </location>
</feature>